<dbReference type="InterPro" id="IPR019796">
    <property type="entry name" value="G6P_DH_AS"/>
</dbReference>
<dbReference type="SUPFAM" id="SSF55347">
    <property type="entry name" value="Glyceraldehyde-3-phosphate dehydrogenase-like, C-terminal domain"/>
    <property type="match status" value="1"/>
</dbReference>
<feature type="binding site" evidence="7">
    <location>
        <position position="358"/>
    </location>
    <ligand>
        <name>substrate</name>
    </ligand>
</feature>
<dbReference type="HAMAP" id="MF_00966">
    <property type="entry name" value="G6PD"/>
    <property type="match status" value="1"/>
</dbReference>
<evidence type="ECO:0000256" key="8">
    <source>
        <dbReference type="SAM" id="MobiDB-lite"/>
    </source>
</evidence>
<dbReference type="PIRSF" id="PIRSF000110">
    <property type="entry name" value="G6PD"/>
    <property type="match status" value="1"/>
</dbReference>
<feature type="binding site" evidence="7">
    <location>
        <position position="263"/>
    </location>
    <ligand>
        <name>substrate</name>
    </ligand>
</feature>
<evidence type="ECO:0000256" key="6">
    <source>
        <dbReference type="ARBA" id="ARBA00023277"/>
    </source>
</evidence>
<feature type="region of interest" description="Disordered" evidence="8">
    <location>
        <begin position="477"/>
        <end position="498"/>
    </location>
</feature>
<dbReference type="AlphaFoldDB" id="A0A1E2URD4"/>
<evidence type="ECO:0000256" key="2">
    <source>
        <dbReference type="ARBA" id="ARBA00009975"/>
    </source>
</evidence>
<dbReference type="UniPathway" id="UPA00115">
    <property type="reaction ID" value="UER00408"/>
</dbReference>
<feature type="binding site" evidence="7">
    <location>
        <position position="176"/>
    </location>
    <ligand>
        <name>NADP(+)</name>
        <dbReference type="ChEBI" id="CHEBI:58349"/>
    </ligand>
</feature>
<evidence type="ECO:0000259" key="9">
    <source>
        <dbReference type="Pfam" id="PF00479"/>
    </source>
</evidence>
<dbReference type="Gene3D" id="3.40.50.720">
    <property type="entry name" value="NAD(P)-binding Rossmann-like Domain"/>
    <property type="match status" value="1"/>
</dbReference>
<dbReference type="GO" id="GO:0005829">
    <property type="term" value="C:cytosol"/>
    <property type="evidence" value="ECO:0007669"/>
    <property type="project" value="TreeGrafter"/>
</dbReference>
<comment type="caution">
    <text evidence="11">The sequence shown here is derived from an EMBL/GenBank/DDBJ whole genome shotgun (WGS) entry which is preliminary data.</text>
</comment>
<evidence type="ECO:0000259" key="10">
    <source>
        <dbReference type="Pfam" id="PF02781"/>
    </source>
</evidence>
<dbReference type="Gene3D" id="3.30.360.10">
    <property type="entry name" value="Dihydrodipicolinate Reductase, domain 2"/>
    <property type="match status" value="1"/>
</dbReference>
<feature type="binding site" evidence="7">
    <location>
        <begin position="109"/>
        <end position="110"/>
    </location>
    <ligand>
        <name>NADP(+)</name>
        <dbReference type="ChEBI" id="CHEBI:58349"/>
    </ligand>
</feature>
<name>A0A1E2URD4_9GAMM</name>
<evidence type="ECO:0000256" key="7">
    <source>
        <dbReference type="HAMAP-Rule" id="MF_00966"/>
    </source>
</evidence>
<feature type="binding site" evidence="7">
    <location>
        <position position="206"/>
    </location>
    <ligand>
        <name>substrate</name>
    </ligand>
</feature>
<evidence type="ECO:0000313" key="12">
    <source>
        <dbReference type="Proteomes" id="UP000094849"/>
    </source>
</evidence>
<feature type="active site" description="Proton acceptor" evidence="7">
    <location>
        <position position="268"/>
    </location>
</feature>
<dbReference type="GO" id="GO:0006006">
    <property type="term" value="P:glucose metabolic process"/>
    <property type="evidence" value="ECO:0007669"/>
    <property type="project" value="UniProtKB-KW"/>
</dbReference>
<dbReference type="EMBL" id="LVJZ01000003">
    <property type="protein sequence ID" value="ODB97328.1"/>
    <property type="molecule type" value="Genomic_DNA"/>
</dbReference>
<dbReference type="Pfam" id="PF02781">
    <property type="entry name" value="G6PD_C"/>
    <property type="match status" value="1"/>
</dbReference>
<comment type="catalytic activity">
    <reaction evidence="7">
        <text>D-glucose 6-phosphate + NADP(+) = 6-phospho-D-glucono-1,5-lactone + NADPH + H(+)</text>
        <dbReference type="Rhea" id="RHEA:15841"/>
        <dbReference type="ChEBI" id="CHEBI:15378"/>
        <dbReference type="ChEBI" id="CHEBI:57783"/>
        <dbReference type="ChEBI" id="CHEBI:57955"/>
        <dbReference type="ChEBI" id="CHEBI:58349"/>
        <dbReference type="ChEBI" id="CHEBI:61548"/>
        <dbReference type="EC" id="1.1.1.49"/>
    </reaction>
</comment>
<keyword evidence="12" id="KW-1185">Reference proteome</keyword>
<protein>
    <recommendedName>
        <fullName evidence="7">Glucose-6-phosphate 1-dehydrogenase</fullName>
        <shortName evidence="7">G6PD</shortName>
        <ecNumber evidence="7">1.1.1.49</ecNumber>
    </recommendedName>
</protein>
<feature type="binding site" evidence="7">
    <location>
        <position position="66"/>
    </location>
    <ligand>
        <name>NADP(+)</name>
        <dbReference type="ChEBI" id="CHEBI:58349"/>
    </ligand>
</feature>
<feature type="domain" description="Glucose-6-phosphate dehydrogenase NAD-binding" evidence="9">
    <location>
        <begin position="29"/>
        <end position="215"/>
    </location>
</feature>
<dbReference type="InterPro" id="IPR036291">
    <property type="entry name" value="NAD(P)-bd_dom_sf"/>
</dbReference>
<organism evidence="11 12">
    <name type="scientific">Candidatus Thiodiazotropha endoloripes</name>
    <dbReference type="NCBI Taxonomy" id="1818881"/>
    <lineage>
        <taxon>Bacteria</taxon>
        <taxon>Pseudomonadati</taxon>
        <taxon>Pseudomonadota</taxon>
        <taxon>Gammaproteobacteria</taxon>
        <taxon>Chromatiales</taxon>
        <taxon>Sedimenticolaceae</taxon>
        <taxon>Candidatus Thiodiazotropha</taxon>
    </lineage>
</organism>
<dbReference type="RefSeq" id="WP_069005100.1">
    <property type="nucleotide sequence ID" value="NZ_LVJW01000003.1"/>
</dbReference>
<evidence type="ECO:0000313" key="11">
    <source>
        <dbReference type="EMBL" id="ODB97328.1"/>
    </source>
</evidence>
<comment type="caution">
    <text evidence="7">Lacks conserved residue(s) required for the propagation of feature annotation.</text>
</comment>
<comment type="function">
    <text evidence="7">Catalyzes the oxidation of glucose 6-phosphate to 6-phosphogluconolactone.</text>
</comment>
<dbReference type="Pfam" id="PF00479">
    <property type="entry name" value="G6PD_N"/>
    <property type="match status" value="1"/>
</dbReference>
<dbReference type="PANTHER" id="PTHR23429">
    <property type="entry name" value="GLUCOSE-6-PHOSPHATE 1-DEHYDROGENASE G6PD"/>
    <property type="match status" value="1"/>
</dbReference>
<accession>A0A1E2URD4</accession>
<gene>
    <name evidence="7" type="primary">zwf</name>
    <name evidence="11" type="ORF">A3196_11485</name>
</gene>
<evidence type="ECO:0000256" key="3">
    <source>
        <dbReference type="ARBA" id="ARBA00022526"/>
    </source>
</evidence>
<proteinExistence type="inferred from homology"/>
<dbReference type="NCBIfam" id="TIGR00871">
    <property type="entry name" value="zwf"/>
    <property type="match status" value="1"/>
</dbReference>
<keyword evidence="3 7" id="KW-0313">Glucose metabolism</keyword>
<feature type="domain" description="Glucose-6-phosphate dehydrogenase C-terminal" evidence="10">
    <location>
        <begin position="217"/>
        <end position="507"/>
    </location>
</feature>
<keyword evidence="6 7" id="KW-0119">Carbohydrate metabolism</keyword>
<evidence type="ECO:0000256" key="4">
    <source>
        <dbReference type="ARBA" id="ARBA00022857"/>
    </source>
</evidence>
<comment type="similarity">
    <text evidence="2 7">Belongs to the glucose-6-phosphate dehydrogenase family.</text>
</comment>
<comment type="pathway">
    <text evidence="1 7">Carbohydrate degradation; pentose phosphate pathway; D-ribulose 5-phosphate from D-glucose 6-phosphate (oxidative stage): step 1/3.</text>
</comment>
<dbReference type="PROSITE" id="PS00069">
    <property type="entry name" value="G6P_DEHYDROGENASE"/>
    <property type="match status" value="1"/>
</dbReference>
<feature type="binding site" evidence="7">
    <location>
        <position position="210"/>
    </location>
    <ligand>
        <name>substrate</name>
    </ligand>
</feature>
<feature type="binding site" evidence="7">
    <location>
        <position position="244"/>
    </location>
    <ligand>
        <name>substrate</name>
    </ligand>
</feature>
<evidence type="ECO:0000256" key="1">
    <source>
        <dbReference type="ARBA" id="ARBA00004937"/>
    </source>
</evidence>
<sequence>MLSDFPAHQGLKASELFLQADRLEPCLLVIFGAAGDLTRRKLIPALYNLVREKALDERFAVIGYSRSAKSDDDYRQLLFQAVQHHSRSQPIDEAVWHEFSQRVAYVEGDFEDPEGYHRLRDALEKYEQQIGSEGNRLFYFATPPSAATIILHRLDEAGLLGKQGDRVPWTRVIMEKPYGRDLDSAIELNRVVGEVLQEDQVYRIDHYLGKETVQNILVARLGNTIFEPLWNRKYIDHIQITAAESIGVEGRGRFYDNTGVLRDMVQSHLLQVLSLCAMEPPVSFAADDIRDKRVEVLRGLRSLQNSEVFKHVVFGQYRGYRDEENVDPKSRTPTYAAIKCYIDNWRWQGVPFFLRVGKHLSHRMTEVSVFFRPVPLCLFGRDDVCQDLEPNVLTIRIQPDAGMALKISSKKPGDDLEVSSVEMDFNYSETYEHPIKDAYERLLLDAVKGDATLFARRDEVEFAWRFVTPILQSWQAESKKQPRFYAEGSEGPEEANDLMDRYSRQWREIKQ</sequence>
<reference evidence="11 12" key="1">
    <citation type="submission" date="2016-03" db="EMBL/GenBank/DDBJ databases">
        <title>Chemosynthetic sulphur-oxidizing symbionts of marine invertebrate animals are capable of nitrogen fixation.</title>
        <authorList>
            <person name="Petersen J.M."/>
            <person name="Kemper A."/>
            <person name="Gruber-Vodicka H."/>
            <person name="Cardini U."/>
            <person name="Geest Mvander."/>
            <person name="Kleiner M."/>
            <person name="Bulgheresi S."/>
            <person name="Fussmann M."/>
            <person name="Herbold C."/>
            <person name="Seah B.K.B."/>
            <person name="Antony C.Paul."/>
            <person name="Liu D."/>
            <person name="Belitz A."/>
            <person name="Weber M."/>
        </authorList>
    </citation>
    <scope>NUCLEOTIDE SEQUENCE [LARGE SCALE GENOMIC DNA]</scope>
    <source>
        <strain evidence="11">G_D</strain>
    </source>
</reference>
<dbReference type="SUPFAM" id="SSF51735">
    <property type="entry name" value="NAD(P)-binding Rossmann-fold domains"/>
    <property type="match status" value="1"/>
</dbReference>
<dbReference type="InterPro" id="IPR022674">
    <property type="entry name" value="G6P_DH_NAD-bd"/>
</dbReference>
<dbReference type="GO" id="GO:0004345">
    <property type="term" value="F:glucose-6-phosphate dehydrogenase activity"/>
    <property type="evidence" value="ECO:0007669"/>
    <property type="project" value="UniProtKB-UniRule"/>
</dbReference>
<dbReference type="GO" id="GO:0050661">
    <property type="term" value="F:NADP binding"/>
    <property type="evidence" value="ECO:0007669"/>
    <property type="project" value="UniProtKB-UniRule"/>
</dbReference>
<dbReference type="STRING" id="1818881.A3196_11485"/>
<dbReference type="Proteomes" id="UP000094849">
    <property type="component" value="Unassembled WGS sequence"/>
</dbReference>
<dbReference type="PANTHER" id="PTHR23429:SF0">
    <property type="entry name" value="GLUCOSE-6-PHOSPHATE 1-DEHYDROGENASE"/>
    <property type="match status" value="1"/>
</dbReference>
<dbReference type="OrthoDB" id="9802739at2"/>
<evidence type="ECO:0000256" key="5">
    <source>
        <dbReference type="ARBA" id="ARBA00023002"/>
    </source>
</evidence>
<dbReference type="EC" id="1.1.1.49" evidence="7"/>
<keyword evidence="5 7" id="KW-0560">Oxidoreductase</keyword>
<dbReference type="PRINTS" id="PR00079">
    <property type="entry name" value="G6PDHDRGNASE"/>
</dbReference>
<dbReference type="GO" id="GO:0009051">
    <property type="term" value="P:pentose-phosphate shunt, oxidative branch"/>
    <property type="evidence" value="ECO:0007669"/>
    <property type="project" value="TreeGrafter"/>
</dbReference>
<dbReference type="InterPro" id="IPR001282">
    <property type="entry name" value="G6P_DH"/>
</dbReference>
<dbReference type="InterPro" id="IPR022675">
    <property type="entry name" value="G6P_DH_C"/>
</dbReference>
<keyword evidence="4 7" id="KW-0521">NADP</keyword>